<dbReference type="InterPro" id="IPR036188">
    <property type="entry name" value="FAD/NAD-bd_sf"/>
</dbReference>
<dbReference type="Proteomes" id="UP000184211">
    <property type="component" value="Unassembled WGS sequence"/>
</dbReference>
<dbReference type="InterPro" id="IPR029043">
    <property type="entry name" value="GcvT/YgfZ_C"/>
</dbReference>
<evidence type="ECO:0000259" key="4">
    <source>
        <dbReference type="Pfam" id="PF01571"/>
    </source>
</evidence>
<dbReference type="PROSITE" id="PS51257">
    <property type="entry name" value="PROKAR_LIPOPROTEIN"/>
    <property type="match status" value="1"/>
</dbReference>
<evidence type="ECO:0000313" key="7">
    <source>
        <dbReference type="EMBL" id="SHH16856.1"/>
    </source>
</evidence>
<feature type="domain" description="Aminomethyltransferase C-terminal" evidence="5">
    <location>
        <begin position="722"/>
        <end position="799"/>
    </location>
</feature>
<evidence type="ECO:0000259" key="6">
    <source>
        <dbReference type="Pfam" id="PF16350"/>
    </source>
</evidence>
<dbReference type="AlphaFoldDB" id="A0A1M5QSL2"/>
<dbReference type="EMBL" id="FQWM01000003">
    <property type="protein sequence ID" value="SHH16856.1"/>
    <property type="molecule type" value="Genomic_DNA"/>
</dbReference>
<gene>
    <name evidence="7" type="ORF">SAMN04488044_2089</name>
</gene>
<protein>
    <submittedName>
        <fullName evidence="7">4-methylaminobutanoate oxidase (Formaldehyde-forming)</fullName>
    </submittedName>
</protein>
<dbReference type="Pfam" id="PF08669">
    <property type="entry name" value="GCV_T_C"/>
    <property type="match status" value="1"/>
</dbReference>
<dbReference type="SUPFAM" id="SSF51905">
    <property type="entry name" value="FAD/NAD(P)-binding domain"/>
    <property type="match status" value="1"/>
</dbReference>
<dbReference type="Pfam" id="PF01266">
    <property type="entry name" value="DAO"/>
    <property type="match status" value="1"/>
</dbReference>
<evidence type="ECO:0000259" key="3">
    <source>
        <dbReference type="Pfam" id="PF01266"/>
    </source>
</evidence>
<dbReference type="GO" id="GO:0016491">
    <property type="term" value="F:oxidoreductase activity"/>
    <property type="evidence" value="ECO:0007669"/>
    <property type="project" value="UniProtKB-KW"/>
</dbReference>
<feature type="domain" description="FAD dependent oxidoreductase central" evidence="6">
    <location>
        <begin position="368"/>
        <end position="423"/>
    </location>
</feature>
<organism evidence="7 8">
    <name type="scientific">Cognatishimia maritima</name>
    <dbReference type="NCBI Taxonomy" id="870908"/>
    <lineage>
        <taxon>Bacteria</taxon>
        <taxon>Pseudomonadati</taxon>
        <taxon>Pseudomonadota</taxon>
        <taxon>Alphaproteobacteria</taxon>
        <taxon>Rhodobacterales</taxon>
        <taxon>Paracoccaceae</taxon>
        <taxon>Cognatishimia</taxon>
    </lineage>
</organism>
<dbReference type="PANTHER" id="PTHR43757">
    <property type="entry name" value="AMINOMETHYLTRANSFERASE"/>
    <property type="match status" value="1"/>
</dbReference>
<reference evidence="8" key="1">
    <citation type="submission" date="2016-11" db="EMBL/GenBank/DDBJ databases">
        <authorList>
            <person name="Varghese N."/>
            <person name="Submissions S."/>
        </authorList>
    </citation>
    <scope>NUCLEOTIDE SEQUENCE [LARGE SCALE GENOMIC DNA]</scope>
    <source>
        <strain evidence="8">DSM 28223</strain>
    </source>
</reference>
<dbReference type="InterPro" id="IPR027266">
    <property type="entry name" value="TrmE/GcvT-like"/>
</dbReference>
<dbReference type="InterPro" id="IPR032503">
    <property type="entry name" value="FAO_M"/>
</dbReference>
<dbReference type="OrthoDB" id="7156675at2"/>
<evidence type="ECO:0000259" key="5">
    <source>
        <dbReference type="Pfam" id="PF08669"/>
    </source>
</evidence>
<dbReference type="STRING" id="870908.SAMN04488044_2089"/>
<feature type="domain" description="GCVT N-terminal" evidence="4">
    <location>
        <begin position="425"/>
        <end position="701"/>
    </location>
</feature>
<dbReference type="SUPFAM" id="SSF101790">
    <property type="entry name" value="Aminomethyltransferase beta-barrel domain"/>
    <property type="match status" value="1"/>
</dbReference>
<evidence type="ECO:0000313" key="8">
    <source>
        <dbReference type="Proteomes" id="UP000184211"/>
    </source>
</evidence>
<dbReference type="InterPro" id="IPR028896">
    <property type="entry name" value="GcvT/YgfZ/DmdA"/>
</dbReference>
<proteinExistence type="inferred from homology"/>
<dbReference type="Gene3D" id="3.30.9.10">
    <property type="entry name" value="D-Amino Acid Oxidase, subunit A, domain 2"/>
    <property type="match status" value="1"/>
</dbReference>
<dbReference type="InterPro" id="IPR006222">
    <property type="entry name" value="GCVT_N"/>
</dbReference>
<keyword evidence="8" id="KW-1185">Reference proteome</keyword>
<dbReference type="Gene3D" id="3.30.1360.120">
    <property type="entry name" value="Probable tRNA modification gtpase trme, domain 1"/>
    <property type="match status" value="1"/>
</dbReference>
<accession>A0A1M5QSL2</accession>
<evidence type="ECO:0000256" key="2">
    <source>
        <dbReference type="ARBA" id="ARBA00023002"/>
    </source>
</evidence>
<dbReference type="InterPro" id="IPR006076">
    <property type="entry name" value="FAD-dep_OxRdtase"/>
</dbReference>
<keyword evidence="2" id="KW-0560">Oxidoreductase</keyword>
<dbReference type="Gene3D" id="3.30.70.1400">
    <property type="entry name" value="Aminomethyltransferase beta-barrel domains"/>
    <property type="match status" value="1"/>
</dbReference>
<dbReference type="SUPFAM" id="SSF54373">
    <property type="entry name" value="FAD-linked reductases, C-terminal domain"/>
    <property type="match status" value="1"/>
</dbReference>
<dbReference type="SUPFAM" id="SSF103025">
    <property type="entry name" value="Folate-binding domain"/>
    <property type="match status" value="1"/>
</dbReference>
<dbReference type="Pfam" id="PF01571">
    <property type="entry name" value="GCV_T"/>
    <property type="match status" value="1"/>
</dbReference>
<comment type="similarity">
    <text evidence="1">Belongs to the GcvT family.</text>
</comment>
<feature type="domain" description="FAD dependent oxidoreductase" evidence="3">
    <location>
        <begin position="9"/>
        <end position="365"/>
    </location>
</feature>
<dbReference type="InterPro" id="IPR013977">
    <property type="entry name" value="GcvT_C"/>
</dbReference>
<dbReference type="Gene3D" id="2.40.30.110">
    <property type="entry name" value="Aminomethyltransferase beta-barrel domains"/>
    <property type="match status" value="1"/>
</dbReference>
<evidence type="ECO:0000256" key="1">
    <source>
        <dbReference type="ARBA" id="ARBA00008609"/>
    </source>
</evidence>
<dbReference type="Gene3D" id="3.50.50.60">
    <property type="entry name" value="FAD/NAD(P)-binding domain"/>
    <property type="match status" value="1"/>
</dbReference>
<name>A0A1M5QSL2_9RHOB</name>
<sequence length="807" mass="88438">MTTHSAKHLIIGGGIIGCSTAYHLARNGEKDVVLLEKASLTEGATWHAAGLVGQLRSSRNTTRMLKRSVAMYDRLEEETGMAFDWKKVGSLRLAATKERLLEAKRLTTMAKSFDLEMEMITAKEAKELFPYIDDSGLQGAAFIPSDGHVDPASLCQAIASGARKYGAQIRQDVKVLDFEIKDGRITKVMTSEGDYEAETIVMAAGMWSRELGAKLGIHVPACAVEHQYIVTEPLPDEALVKGLPTLRDPERLVYYKPDAGGRLVIGGYEEGTLPFGDNGIPGEFVRQLLPDNLDRFGPLAELAAQVTPVLNEVGIRSVINGPIPYSADGDFVLGWAPGFDNLMMATGFLYGIAAGGGAGEMIAEWITEGRPSLDLWPLDCRRFGPHHGTKSFMYPRAVEHYAHHYKMRYPGQEHESARNLRLSPLYDILKKKGAVYGSKNGWERPLWFAPEGVEPVDQLDFLEPGWHKFAAEEHKAVREGVALIDQSSFAKFEIIGPGALDLLQHLAACNMDKPDGTVIYAQFCNETGGIEADVTITRLGRDHFYLVTGSGFGTHDEDWIRRNMPKDGSVQMIEVTSGRAVINICGPKARDVLQAVCEQDVSNEAFPFGTARDITVGSAPVRAVRIGFVGELGWELHVPTEFAAHVYKALHGAGEPHGIRDIGYRAIDSLRLEKGYLYWSGDITPDYTPIEAGLGFRVHLKAGGDFLGREVLAKQKAEGPDRKLCTFVTPVKLPLYGGETIIHDGKTVSLATSAGFGYSVGQTIIFGYLENALCGETTFEIEVFGERHPITRVDGPLFDPQNEKLKS</sequence>
<dbReference type="RefSeq" id="WP_072792973.1">
    <property type="nucleotide sequence ID" value="NZ_FQWM01000003.1"/>
</dbReference>
<dbReference type="Pfam" id="PF16350">
    <property type="entry name" value="FAO_M"/>
    <property type="match status" value="1"/>
</dbReference>
<dbReference type="PANTHER" id="PTHR43757:SF2">
    <property type="entry name" value="AMINOMETHYLTRANSFERASE, MITOCHONDRIAL"/>
    <property type="match status" value="1"/>
</dbReference>